<feature type="binding site" evidence="5">
    <location>
        <begin position="7"/>
        <end position="12"/>
    </location>
    <ligand>
        <name>ATP</name>
        <dbReference type="ChEBI" id="CHEBI:30616"/>
    </ligand>
</feature>
<dbReference type="AlphaFoldDB" id="A0A371K352"/>
<comment type="similarity">
    <text evidence="5 6">Belongs to the bacterial glucokinase family.</text>
</comment>
<organism evidence="7 8">
    <name type="scientific">Lysobacter silvisoli</name>
    <dbReference type="NCBI Taxonomy" id="2293254"/>
    <lineage>
        <taxon>Bacteria</taxon>
        <taxon>Pseudomonadati</taxon>
        <taxon>Pseudomonadota</taxon>
        <taxon>Gammaproteobacteria</taxon>
        <taxon>Lysobacterales</taxon>
        <taxon>Lysobacteraceae</taxon>
        <taxon>Lysobacter</taxon>
    </lineage>
</organism>
<dbReference type="HAMAP" id="MF_00524">
    <property type="entry name" value="Glucokinase"/>
    <property type="match status" value="1"/>
</dbReference>
<dbReference type="PANTHER" id="PTHR47690:SF1">
    <property type="entry name" value="GLUCOKINASE"/>
    <property type="match status" value="1"/>
</dbReference>
<keyword evidence="2 5" id="KW-0547">Nucleotide-binding</keyword>
<dbReference type="SUPFAM" id="SSF53067">
    <property type="entry name" value="Actin-like ATPase domain"/>
    <property type="match status" value="1"/>
</dbReference>
<comment type="catalytic activity">
    <reaction evidence="5">
        <text>D-glucose + ATP = D-glucose 6-phosphate + ADP + H(+)</text>
        <dbReference type="Rhea" id="RHEA:17825"/>
        <dbReference type="ChEBI" id="CHEBI:4167"/>
        <dbReference type="ChEBI" id="CHEBI:15378"/>
        <dbReference type="ChEBI" id="CHEBI:30616"/>
        <dbReference type="ChEBI" id="CHEBI:61548"/>
        <dbReference type="ChEBI" id="CHEBI:456216"/>
        <dbReference type="EC" id="2.7.1.2"/>
    </reaction>
</comment>
<dbReference type="GO" id="GO:0006096">
    <property type="term" value="P:glycolytic process"/>
    <property type="evidence" value="ECO:0007669"/>
    <property type="project" value="UniProtKB-UniRule"/>
</dbReference>
<evidence type="ECO:0000256" key="6">
    <source>
        <dbReference type="RuleBase" id="RU004046"/>
    </source>
</evidence>
<evidence type="ECO:0000256" key="1">
    <source>
        <dbReference type="ARBA" id="ARBA00022679"/>
    </source>
</evidence>
<dbReference type="RefSeq" id="WP_115857800.1">
    <property type="nucleotide sequence ID" value="NZ_QTSU01000001.1"/>
</dbReference>
<keyword evidence="8" id="KW-1185">Reference proteome</keyword>
<dbReference type="NCBIfam" id="TIGR00749">
    <property type="entry name" value="glk"/>
    <property type="match status" value="1"/>
</dbReference>
<dbReference type="GO" id="GO:0005536">
    <property type="term" value="F:D-glucose binding"/>
    <property type="evidence" value="ECO:0007669"/>
    <property type="project" value="InterPro"/>
</dbReference>
<dbReference type="OrthoDB" id="9800595at2"/>
<proteinExistence type="inferred from homology"/>
<gene>
    <name evidence="5 7" type="primary">glk</name>
    <name evidence="7" type="ORF">DX914_04260</name>
</gene>
<keyword evidence="5" id="KW-0963">Cytoplasm</keyword>
<dbReference type="GO" id="GO:0005829">
    <property type="term" value="C:cytosol"/>
    <property type="evidence" value="ECO:0007669"/>
    <property type="project" value="TreeGrafter"/>
</dbReference>
<comment type="caution">
    <text evidence="7">The sequence shown here is derived from an EMBL/GenBank/DDBJ whole genome shotgun (WGS) entry which is preliminary data.</text>
</comment>
<evidence type="ECO:0000313" key="8">
    <source>
        <dbReference type="Proteomes" id="UP000264492"/>
    </source>
</evidence>
<dbReference type="PANTHER" id="PTHR47690">
    <property type="entry name" value="GLUCOKINASE"/>
    <property type="match status" value="1"/>
</dbReference>
<dbReference type="InterPro" id="IPR043129">
    <property type="entry name" value="ATPase_NBD"/>
</dbReference>
<dbReference type="Pfam" id="PF02685">
    <property type="entry name" value="Glucokinase"/>
    <property type="match status" value="1"/>
</dbReference>
<dbReference type="InterPro" id="IPR003836">
    <property type="entry name" value="Glucokinase"/>
</dbReference>
<comment type="subcellular location">
    <subcellularLocation>
        <location evidence="5">Cytoplasm</location>
    </subcellularLocation>
</comment>
<dbReference type="Proteomes" id="UP000264492">
    <property type="component" value="Unassembled WGS sequence"/>
</dbReference>
<reference evidence="7 8" key="1">
    <citation type="submission" date="2018-08" db="EMBL/GenBank/DDBJ databases">
        <title>Lysobacter sp. zong2l5, whole genome shotgun sequence.</title>
        <authorList>
            <person name="Zhang X."/>
            <person name="Feng G."/>
            <person name="Zhu H."/>
        </authorList>
    </citation>
    <scope>NUCLEOTIDE SEQUENCE [LARGE SCALE GENOMIC DNA]</scope>
    <source>
        <strain evidence="8">zong2l5</strain>
    </source>
</reference>
<dbReference type="GO" id="GO:0005524">
    <property type="term" value="F:ATP binding"/>
    <property type="evidence" value="ECO:0007669"/>
    <property type="project" value="UniProtKB-UniRule"/>
</dbReference>
<evidence type="ECO:0000256" key="4">
    <source>
        <dbReference type="ARBA" id="ARBA00022840"/>
    </source>
</evidence>
<keyword evidence="3 5" id="KW-0418">Kinase</keyword>
<dbReference type="InterPro" id="IPR050201">
    <property type="entry name" value="Bacterial_glucokinase"/>
</dbReference>
<dbReference type="Gene3D" id="3.40.367.20">
    <property type="match status" value="1"/>
</dbReference>
<evidence type="ECO:0000256" key="2">
    <source>
        <dbReference type="ARBA" id="ARBA00022741"/>
    </source>
</evidence>
<evidence type="ECO:0000256" key="3">
    <source>
        <dbReference type="ARBA" id="ARBA00022777"/>
    </source>
</evidence>
<accession>A0A371K352</accession>
<keyword evidence="5" id="KW-0324">Glycolysis</keyword>
<dbReference type="GO" id="GO:0004340">
    <property type="term" value="F:glucokinase activity"/>
    <property type="evidence" value="ECO:0007669"/>
    <property type="project" value="UniProtKB-UniRule"/>
</dbReference>
<dbReference type="Gene3D" id="3.30.420.40">
    <property type="match status" value="1"/>
</dbReference>
<dbReference type="EMBL" id="QTSU01000001">
    <property type="protein sequence ID" value="RDZ28359.1"/>
    <property type="molecule type" value="Genomic_DNA"/>
</dbReference>
<dbReference type="EC" id="2.7.1.2" evidence="5"/>
<dbReference type="CDD" id="cd24008">
    <property type="entry name" value="ASKHA_NBD_GLK"/>
    <property type="match status" value="1"/>
</dbReference>
<protein>
    <recommendedName>
        <fullName evidence="5">Glucokinase</fullName>
        <ecNumber evidence="5">2.7.1.2</ecNumber>
    </recommendedName>
    <alternativeName>
        <fullName evidence="5">Glucose kinase</fullName>
    </alternativeName>
</protein>
<keyword evidence="1 5" id="KW-0808">Transferase</keyword>
<keyword evidence="4 5" id="KW-0067">ATP-binding</keyword>
<evidence type="ECO:0000313" key="7">
    <source>
        <dbReference type="EMBL" id="RDZ28359.1"/>
    </source>
</evidence>
<sequence>MSEVLLADIGGTNARFALAAPQLDAPLRADSVQVFAVADFPSLADAARHYLDRVGAAPGEAVFAVAGRVDGDEARITNHPWVISATRTGQALGLQRLRLVNDFAAQAMAVSLLQPEDVVAIGGAPWRGGDGDGDRTYAVIGAGTGLGVGGLIRRDGRYYPLQTEGGHVSFAPGTPEEIEILQRLSGEFGRVSNERLVSGSGLVNLHRALSQIAGEDPGPLQPADITAMAREGDARCLRAIDVFCAVYGAAAGDLVLTLGAWDGVFLPGGLVPRLMPWLQHSGFRQRFEHKGRFSPAMARIPTLAVTHPQPGLLGAAALARHTPS</sequence>
<name>A0A371K352_9GAMM</name>
<evidence type="ECO:0000256" key="5">
    <source>
        <dbReference type="HAMAP-Rule" id="MF_00524"/>
    </source>
</evidence>